<organism evidence="1 2">
    <name type="scientific">Arabidopsis suecica</name>
    <name type="common">Swedish thale-cress</name>
    <name type="synonym">Cardaminopsis suecica</name>
    <dbReference type="NCBI Taxonomy" id="45249"/>
    <lineage>
        <taxon>Eukaryota</taxon>
        <taxon>Viridiplantae</taxon>
        <taxon>Streptophyta</taxon>
        <taxon>Embryophyta</taxon>
        <taxon>Tracheophyta</taxon>
        <taxon>Spermatophyta</taxon>
        <taxon>Magnoliopsida</taxon>
        <taxon>eudicotyledons</taxon>
        <taxon>Gunneridae</taxon>
        <taxon>Pentapetalae</taxon>
        <taxon>rosids</taxon>
        <taxon>malvids</taxon>
        <taxon>Brassicales</taxon>
        <taxon>Brassicaceae</taxon>
        <taxon>Camelineae</taxon>
        <taxon>Arabidopsis</taxon>
    </lineage>
</organism>
<accession>A0A8T1XNZ1</accession>
<gene>
    <name evidence="1" type="ORF">ISN44_As13g000390</name>
</gene>
<sequence length="29" mass="3468">MTNSETQLLIITRDRVADLQILRKQRKVK</sequence>
<protein>
    <submittedName>
        <fullName evidence="1">Uncharacterized protein</fullName>
    </submittedName>
</protein>
<dbReference type="Proteomes" id="UP000694251">
    <property type="component" value="Chromosome 13"/>
</dbReference>
<keyword evidence="2" id="KW-1185">Reference proteome</keyword>
<proteinExistence type="predicted"/>
<dbReference type="EMBL" id="JAEFBJ010000013">
    <property type="protein sequence ID" value="KAG7536065.1"/>
    <property type="molecule type" value="Genomic_DNA"/>
</dbReference>
<evidence type="ECO:0000313" key="1">
    <source>
        <dbReference type="EMBL" id="KAG7536065.1"/>
    </source>
</evidence>
<comment type="caution">
    <text evidence="1">The sequence shown here is derived from an EMBL/GenBank/DDBJ whole genome shotgun (WGS) entry which is preliminary data.</text>
</comment>
<dbReference type="AlphaFoldDB" id="A0A8T1XNZ1"/>
<name>A0A8T1XNZ1_ARASU</name>
<feature type="non-terminal residue" evidence="1">
    <location>
        <position position="29"/>
    </location>
</feature>
<reference evidence="1 2" key="1">
    <citation type="submission" date="2020-12" db="EMBL/GenBank/DDBJ databases">
        <title>Concerted genomic and epigenomic changes stabilize Arabidopsis allopolyploids.</title>
        <authorList>
            <person name="Chen Z."/>
        </authorList>
    </citation>
    <scope>NUCLEOTIDE SEQUENCE [LARGE SCALE GENOMIC DNA]</scope>
    <source>
        <strain evidence="1">As9502</strain>
        <tissue evidence="1">Leaf</tissue>
    </source>
</reference>
<evidence type="ECO:0000313" key="2">
    <source>
        <dbReference type="Proteomes" id="UP000694251"/>
    </source>
</evidence>